<accession>S1R361</accession>
<dbReference type="GeneID" id="60870791"/>
<dbReference type="STRING" id="44008.GCA_001318175_00005"/>
<dbReference type="Gene3D" id="3.40.50.300">
    <property type="entry name" value="P-loop containing nucleotide triphosphate hydrolases"/>
    <property type="match status" value="1"/>
</dbReference>
<dbReference type="SUPFAM" id="SSF52540">
    <property type="entry name" value="P-loop containing nucleoside triphosphate hydrolases"/>
    <property type="match status" value="1"/>
</dbReference>
<dbReference type="EMBL" id="AHYS01000011">
    <property type="protein sequence ID" value="ESK60429.1"/>
    <property type="molecule type" value="Genomic_DNA"/>
</dbReference>
<dbReference type="PATRIC" id="fig|1121864.4.peg.1163"/>
<dbReference type="eggNOG" id="COG1428">
    <property type="taxonomic scope" value="Bacteria"/>
</dbReference>
<dbReference type="InterPro" id="IPR031314">
    <property type="entry name" value="DNK_dom"/>
</dbReference>
<evidence type="ECO:0000313" key="2">
    <source>
        <dbReference type="EMBL" id="ESK60429.1"/>
    </source>
</evidence>
<sequence length="247" mass="29387">MIIVSGVYSSGKTTLAKNLAKYFHSKAHIVESRQTDNPLYDKAKGTISCSYDEDFLMERMKQIGEAITEPYTVFDRSVYEDVLRMKISADLGFLDQEEAEDYFARINKRLSEIPLDRSNEASQIFLFLDLPFHDMIDRIYQVPKVKEYIMTHPFLYEYYQEAHLRYREWFENYHYSEKLRINALDYDFNNMDDVAKVAKQIEEIYQNPKFEITYDAIVDNMRQSLVNNNSIQSNSRHFYVTQREMPT</sequence>
<gene>
    <name evidence="2" type="ORF">OMO_02087</name>
</gene>
<dbReference type="AlphaFoldDB" id="S1R361"/>
<proteinExistence type="predicted"/>
<reference evidence="2 3" key="1">
    <citation type="submission" date="2013-10" db="EMBL/GenBank/DDBJ databases">
        <title>The Genome Sequence of Enterococcus cecorum DSM 20682 (= ATCC 43198) (Illumina assembly).</title>
        <authorList>
            <consortium name="The Broad Institute Genomics Platform"/>
            <consortium name="The Broad Institute Genome Sequencing Center for Infectious Disease"/>
            <person name="Earl A."/>
            <person name="Russ C."/>
            <person name="Gilmore M."/>
            <person name="Surin D."/>
            <person name="Walker B."/>
            <person name="Young S."/>
            <person name="Zeng Q."/>
            <person name="Gargeya S."/>
            <person name="Fitzgerald M."/>
            <person name="Haas B."/>
            <person name="Abouelleil A."/>
            <person name="Allen A.W."/>
            <person name="Alvarado L."/>
            <person name="Arachchi H.M."/>
            <person name="Berlin A.M."/>
            <person name="Chapman S.B."/>
            <person name="Gainer-Dewar J."/>
            <person name="Goldberg J."/>
            <person name="Griggs A."/>
            <person name="Gujja S."/>
            <person name="Hansen M."/>
            <person name="Howarth C."/>
            <person name="Imamovic A."/>
            <person name="Ireland A."/>
            <person name="Larimer J."/>
            <person name="McCowan C."/>
            <person name="Murphy C."/>
            <person name="Pearson M."/>
            <person name="Poon T.W."/>
            <person name="Priest M."/>
            <person name="Roberts A."/>
            <person name="Saif S."/>
            <person name="Shea T."/>
            <person name="Sisk P."/>
            <person name="Sykes S."/>
            <person name="Wortman J."/>
            <person name="Nusbaum C."/>
            <person name="Birren B."/>
        </authorList>
    </citation>
    <scope>NUCLEOTIDE SEQUENCE [LARGE SCALE GENOMIC DNA]</scope>
    <source>
        <strain evidence="2 3">ATCC 43198</strain>
    </source>
</reference>
<dbReference type="InterPro" id="IPR027417">
    <property type="entry name" value="P-loop_NTPase"/>
</dbReference>
<dbReference type="Pfam" id="PF01712">
    <property type="entry name" value="dNK"/>
    <property type="match status" value="1"/>
</dbReference>
<comment type="caution">
    <text evidence="2">The sequence shown here is derived from an EMBL/GenBank/DDBJ whole genome shotgun (WGS) entry which is preliminary data.</text>
</comment>
<protein>
    <recommendedName>
        <fullName evidence="1">Deoxynucleoside kinase domain-containing protein</fullName>
    </recommendedName>
</protein>
<organism evidence="2 3">
    <name type="scientific">Enterococcus cecorum DSM 20682 = ATCC 43198</name>
    <dbReference type="NCBI Taxonomy" id="1121864"/>
    <lineage>
        <taxon>Bacteria</taxon>
        <taxon>Bacillati</taxon>
        <taxon>Bacillota</taxon>
        <taxon>Bacilli</taxon>
        <taxon>Lactobacillales</taxon>
        <taxon>Enterococcaceae</taxon>
        <taxon>Enterococcus</taxon>
    </lineage>
</organism>
<dbReference type="HOGENOM" id="CLU_1188472_0_0_9"/>
<dbReference type="RefSeq" id="WP_016251339.1">
    <property type="nucleotide sequence ID" value="NZ_ASWI01000004.1"/>
</dbReference>
<keyword evidence="3" id="KW-1185">Reference proteome</keyword>
<name>S1R361_9ENTE</name>
<dbReference type="OrthoDB" id="9776634at2"/>
<evidence type="ECO:0000313" key="3">
    <source>
        <dbReference type="Proteomes" id="UP000017415"/>
    </source>
</evidence>
<dbReference type="Proteomes" id="UP000017415">
    <property type="component" value="Unassembled WGS sequence"/>
</dbReference>
<evidence type="ECO:0000259" key="1">
    <source>
        <dbReference type="Pfam" id="PF01712"/>
    </source>
</evidence>
<feature type="domain" description="Deoxynucleoside kinase" evidence="1">
    <location>
        <begin position="2"/>
        <end position="203"/>
    </location>
</feature>